<keyword evidence="1" id="KW-0732">Signal</keyword>
<reference evidence="2 3" key="1">
    <citation type="submission" date="2018-02" db="EMBL/GenBank/DDBJ databases">
        <title>A novel lanthanide dependent methylotroph, Methylotenera sp. La3113.</title>
        <authorList>
            <person name="Lv H."/>
            <person name="Tani A."/>
        </authorList>
    </citation>
    <scope>NUCLEOTIDE SEQUENCE [LARGE SCALE GENOMIC DNA]</scope>
    <source>
        <strain evidence="2 3">La3113</strain>
    </source>
</reference>
<feature type="signal peptide" evidence="1">
    <location>
        <begin position="1"/>
        <end position="21"/>
    </location>
</feature>
<accession>A0A4Y9VQA2</accession>
<sequence>MRVFRSLLVVLAIGVATLSSAQARDSVSFSLNIGAPGYYAYPAEVQYVAPPAVYYPGYSVYYDTPYAYRYYYPATVYRGGYGVYGGYYSGHRHHRGYGHRDGYRR</sequence>
<organism evidence="2 3">
    <name type="scientific">Methylotenera oryzisoli</name>
    <dbReference type="NCBI Taxonomy" id="2080758"/>
    <lineage>
        <taxon>Bacteria</taxon>
        <taxon>Pseudomonadati</taxon>
        <taxon>Pseudomonadota</taxon>
        <taxon>Betaproteobacteria</taxon>
        <taxon>Nitrosomonadales</taxon>
        <taxon>Methylophilaceae</taxon>
        <taxon>Methylotenera</taxon>
    </lineage>
</organism>
<dbReference type="AlphaFoldDB" id="A0A4Y9VQA2"/>
<comment type="caution">
    <text evidence="2">The sequence shown here is derived from an EMBL/GenBank/DDBJ whole genome shotgun (WGS) entry which is preliminary data.</text>
</comment>
<proteinExistence type="predicted"/>
<feature type="chain" id="PRO_5021264992" evidence="1">
    <location>
        <begin position="22"/>
        <end position="105"/>
    </location>
</feature>
<dbReference type="EMBL" id="PQVH01000013">
    <property type="protein sequence ID" value="TFW70300.1"/>
    <property type="molecule type" value="Genomic_DNA"/>
</dbReference>
<dbReference type="RefSeq" id="WP_135278545.1">
    <property type="nucleotide sequence ID" value="NZ_PQVH01000013.1"/>
</dbReference>
<evidence type="ECO:0000313" key="2">
    <source>
        <dbReference type="EMBL" id="TFW70300.1"/>
    </source>
</evidence>
<dbReference type="Proteomes" id="UP000297706">
    <property type="component" value="Unassembled WGS sequence"/>
</dbReference>
<name>A0A4Y9VQA2_9PROT</name>
<gene>
    <name evidence="2" type="ORF">C3Y98_10515</name>
</gene>
<protein>
    <submittedName>
        <fullName evidence="2">Uncharacterized protein</fullName>
    </submittedName>
</protein>
<dbReference type="OrthoDB" id="8538798at2"/>
<evidence type="ECO:0000256" key="1">
    <source>
        <dbReference type="SAM" id="SignalP"/>
    </source>
</evidence>
<evidence type="ECO:0000313" key="3">
    <source>
        <dbReference type="Proteomes" id="UP000297706"/>
    </source>
</evidence>
<keyword evidence="3" id="KW-1185">Reference proteome</keyword>